<keyword evidence="2 5" id="KW-0808">Transferase</keyword>
<comment type="caution">
    <text evidence="5">The sequence shown here is derived from an EMBL/GenBank/DDBJ whole genome shotgun (WGS) entry which is preliminary data.</text>
</comment>
<dbReference type="AlphaFoldDB" id="A0A085BF90"/>
<dbReference type="eggNOG" id="COG2326">
    <property type="taxonomic scope" value="Bacteria"/>
</dbReference>
<dbReference type="RefSeq" id="WP_034976878.1">
    <property type="nucleotide sequence ID" value="NZ_FOFI01000001.1"/>
</dbReference>
<dbReference type="PIRSF" id="PIRSF028756">
    <property type="entry name" value="PPK2_prd"/>
    <property type="match status" value="1"/>
</dbReference>
<accession>A0A085BF90</accession>
<dbReference type="GO" id="GO:0008976">
    <property type="term" value="F:polyphosphate kinase activity"/>
    <property type="evidence" value="ECO:0007669"/>
    <property type="project" value="InterPro"/>
</dbReference>
<dbReference type="NCBIfam" id="TIGR03709">
    <property type="entry name" value="PPK2_rel_1"/>
    <property type="match status" value="1"/>
</dbReference>
<dbReference type="SUPFAM" id="SSF52540">
    <property type="entry name" value="P-loop containing nucleoside triphosphate hydrolases"/>
    <property type="match status" value="1"/>
</dbReference>
<sequence>MDYNFSDDFLIKENSKFEIGKHETKYKGKINKDEAKQLLEIEKEKLRLLQEKLYADGSQSLLIVLQAMDAAGKDSLIEHVFGGVNPQGCEVTSFKTPSSKDYSHDFIWRHYLALPAKGKIGIFNRSHYESVLVCKVHPEYNLSEKTWTDVKQFDDKFWENRYESIRNFEKHLANNGTKIIKIFLNVSKEEQKERFLDRINEEDKNWKFAEGDITERGFWDDYQKAYEKAIKETSTDSAPWFVIPADQKWFSRVAAIQIIIDKLEEMDLQFPELSGKEKKALAESKNKLENEK</sequence>
<dbReference type="STRING" id="421072.SAMN04488097_0507"/>
<dbReference type="PANTHER" id="PTHR34383">
    <property type="entry name" value="POLYPHOSPHATE:AMP PHOSPHOTRANSFERASE-RELATED"/>
    <property type="match status" value="1"/>
</dbReference>
<feature type="domain" description="Polyphosphate kinase-2-related" evidence="4">
    <location>
        <begin position="30"/>
        <end position="269"/>
    </location>
</feature>
<dbReference type="InterPro" id="IPR022300">
    <property type="entry name" value="PPK2-rel_1"/>
</dbReference>
<organism evidence="5 6">
    <name type="scientific">Epilithonimonas lactis</name>
    <dbReference type="NCBI Taxonomy" id="421072"/>
    <lineage>
        <taxon>Bacteria</taxon>
        <taxon>Pseudomonadati</taxon>
        <taxon>Bacteroidota</taxon>
        <taxon>Flavobacteriia</taxon>
        <taxon>Flavobacteriales</taxon>
        <taxon>Weeksellaceae</taxon>
        <taxon>Chryseobacterium group</taxon>
        <taxon>Epilithonimonas</taxon>
    </lineage>
</organism>
<dbReference type="Pfam" id="PF03976">
    <property type="entry name" value="PPK2"/>
    <property type="match status" value="1"/>
</dbReference>
<name>A0A085BF90_9FLAO</name>
<comment type="similarity">
    <text evidence="1">Belongs to the polyphosphate kinase 2 (PPK2) family. Class I subfamily.</text>
</comment>
<evidence type="ECO:0000256" key="3">
    <source>
        <dbReference type="ARBA" id="ARBA00022777"/>
    </source>
</evidence>
<dbReference type="GO" id="GO:0006797">
    <property type="term" value="P:polyphosphate metabolic process"/>
    <property type="evidence" value="ECO:0007669"/>
    <property type="project" value="InterPro"/>
</dbReference>
<reference evidence="5 6" key="1">
    <citation type="submission" date="2014-07" db="EMBL/GenBank/DDBJ databases">
        <title>Epilithonimonas lactis LMG 22401 Genome.</title>
        <authorList>
            <person name="Pipes S.E."/>
            <person name="Stropko S.J."/>
        </authorList>
    </citation>
    <scope>NUCLEOTIDE SEQUENCE [LARGE SCALE GENOMIC DNA]</scope>
    <source>
        <strain evidence="5 6">LMG 24401</strain>
    </source>
</reference>
<dbReference type="InterPro" id="IPR022488">
    <property type="entry name" value="PPK2-related"/>
</dbReference>
<dbReference type="OrthoDB" id="9775224at2"/>
<dbReference type="Gene3D" id="3.40.50.300">
    <property type="entry name" value="P-loop containing nucleotide triphosphate hydrolases"/>
    <property type="match status" value="1"/>
</dbReference>
<evidence type="ECO:0000313" key="6">
    <source>
        <dbReference type="Proteomes" id="UP000028623"/>
    </source>
</evidence>
<gene>
    <name evidence="5" type="ORF">IO89_13055</name>
</gene>
<keyword evidence="6" id="KW-1185">Reference proteome</keyword>
<dbReference type="Proteomes" id="UP000028623">
    <property type="component" value="Unassembled WGS sequence"/>
</dbReference>
<evidence type="ECO:0000256" key="2">
    <source>
        <dbReference type="ARBA" id="ARBA00022679"/>
    </source>
</evidence>
<proteinExistence type="inferred from homology"/>
<evidence type="ECO:0000313" key="5">
    <source>
        <dbReference type="EMBL" id="KFC21135.1"/>
    </source>
</evidence>
<dbReference type="InterPro" id="IPR016898">
    <property type="entry name" value="Polyphosphate_phosphotransfera"/>
</dbReference>
<dbReference type="InterPro" id="IPR027417">
    <property type="entry name" value="P-loop_NTPase"/>
</dbReference>
<keyword evidence="3" id="KW-0418">Kinase</keyword>
<evidence type="ECO:0000259" key="4">
    <source>
        <dbReference type="Pfam" id="PF03976"/>
    </source>
</evidence>
<evidence type="ECO:0000256" key="1">
    <source>
        <dbReference type="ARBA" id="ARBA00009924"/>
    </source>
</evidence>
<dbReference type="EMBL" id="JPLY01000004">
    <property type="protein sequence ID" value="KFC21135.1"/>
    <property type="molecule type" value="Genomic_DNA"/>
</dbReference>
<dbReference type="PANTHER" id="PTHR34383:SF3">
    <property type="entry name" value="POLYPHOSPHATE:AMP PHOSPHOTRANSFERASE"/>
    <property type="match status" value="1"/>
</dbReference>
<protein>
    <submittedName>
        <fullName evidence="5">Polyphosphate:nucleotide phosphotransferase</fullName>
    </submittedName>
</protein>